<dbReference type="eggNOG" id="COG4552">
    <property type="taxonomic scope" value="Bacteria"/>
</dbReference>
<evidence type="ECO:0000259" key="1">
    <source>
        <dbReference type="Pfam" id="PF13530"/>
    </source>
</evidence>
<dbReference type="EMBL" id="AKFT01000065">
    <property type="protein sequence ID" value="EJF46328.1"/>
    <property type="molecule type" value="Genomic_DNA"/>
</dbReference>
<dbReference type="Pfam" id="PF13527">
    <property type="entry name" value="Acetyltransf_9"/>
    <property type="match status" value="1"/>
</dbReference>
<dbReference type="PATRIC" id="fig|1125718.3.peg.959"/>
<keyword evidence="2" id="KW-0808">Transferase</keyword>
<dbReference type="SUPFAM" id="SSF55729">
    <property type="entry name" value="Acyl-CoA N-acyltransferases (Nat)"/>
    <property type="match status" value="1"/>
</dbReference>
<dbReference type="SUPFAM" id="SSF55718">
    <property type="entry name" value="SCP-like"/>
    <property type="match status" value="1"/>
</dbReference>
<dbReference type="GO" id="GO:0034069">
    <property type="term" value="F:aminoglycoside N-acetyltransferase activity"/>
    <property type="evidence" value="ECO:0007669"/>
    <property type="project" value="TreeGrafter"/>
</dbReference>
<name>J1HL89_9ACTO</name>
<dbReference type="OrthoDB" id="3498897at2"/>
<sequence>MIVMASTAASAGGFTFQLLSERDGREYLAVQCRALGHSRCGPAMPGLADRAPRVMGAFDRNGLLSAMAGMLPMTVRIGGCEVSGHGVLDVAVDLLHRGRGAAPALIARILADARKNGSAVSLAHPSAPALYRGLGYEAVACLELRRLNRTVVEGAAADPGVRLRDGVGEDVLGSLSRHLEGACSPAPSAVDGVRDVVLDRDGQAVGMLRLERLAGRVVVHLLRVADAGAWATALVALGAEAAQEAGESCIEVWGGGDDDLALWHPGRLRVRECSMPMLRVVDVVRALEERGWPADVAGRWCFDIADPLIPANTGAWVLELEGGRAHVSASTARGFPVSLSRLAQLVAGVLPAVDETVPADLARASALRPWAGIFEF</sequence>
<dbReference type="Gene3D" id="3.40.630.30">
    <property type="match status" value="1"/>
</dbReference>
<dbReference type="Gene3D" id="3.30.1050.10">
    <property type="entry name" value="SCP2 sterol-binding domain"/>
    <property type="match status" value="1"/>
</dbReference>
<dbReference type="AlphaFoldDB" id="J1HL89"/>
<dbReference type="InterPro" id="IPR016181">
    <property type="entry name" value="Acyl_CoA_acyltransferase"/>
</dbReference>
<feature type="domain" description="Enhanced intracellular survival protein" evidence="1">
    <location>
        <begin position="283"/>
        <end position="349"/>
    </location>
</feature>
<dbReference type="Pfam" id="PF13530">
    <property type="entry name" value="SCP2_2"/>
    <property type="match status" value="1"/>
</dbReference>
<evidence type="ECO:0000313" key="2">
    <source>
        <dbReference type="EMBL" id="EJF46328.1"/>
    </source>
</evidence>
<gene>
    <name evidence="2" type="ORF">HMPREF1318_0193</name>
</gene>
<dbReference type="PANTHER" id="PTHR37817:SF1">
    <property type="entry name" value="N-ACETYLTRANSFERASE EIS"/>
    <property type="match status" value="1"/>
</dbReference>
<dbReference type="GO" id="GO:0030649">
    <property type="term" value="P:aminoglycoside antibiotic catabolic process"/>
    <property type="evidence" value="ECO:0007669"/>
    <property type="project" value="TreeGrafter"/>
</dbReference>
<proteinExistence type="predicted"/>
<protein>
    <submittedName>
        <fullName evidence="2">Acetyltransferase (GNAT) domain protein</fullName>
    </submittedName>
</protein>
<dbReference type="InterPro" id="IPR036527">
    <property type="entry name" value="SCP2_sterol-bd_dom_sf"/>
</dbReference>
<reference evidence="2 3" key="1">
    <citation type="submission" date="2012-05" db="EMBL/GenBank/DDBJ databases">
        <authorList>
            <person name="Harkins D.M."/>
            <person name="Madupu R."/>
            <person name="Durkin A.S."/>
            <person name="Torralba M."/>
            <person name="Methe B."/>
            <person name="Sutton G.G."/>
            <person name="Nelson K.E."/>
        </authorList>
    </citation>
    <scope>NUCLEOTIDE SEQUENCE [LARGE SCALE GENOMIC DNA]</scope>
    <source>
        <strain evidence="2 3">F0489</strain>
    </source>
</reference>
<dbReference type="InterPro" id="IPR051554">
    <property type="entry name" value="Acetyltransferase_Eis"/>
</dbReference>
<dbReference type="Proteomes" id="UP000002941">
    <property type="component" value="Unassembled WGS sequence"/>
</dbReference>
<accession>J1HL89</accession>
<organism evidence="2 3">
    <name type="scientific">Actinomyces massiliensis F0489</name>
    <dbReference type="NCBI Taxonomy" id="1125718"/>
    <lineage>
        <taxon>Bacteria</taxon>
        <taxon>Bacillati</taxon>
        <taxon>Actinomycetota</taxon>
        <taxon>Actinomycetes</taxon>
        <taxon>Actinomycetales</taxon>
        <taxon>Actinomycetaceae</taxon>
        <taxon>Actinomyces</taxon>
    </lineage>
</organism>
<dbReference type="PANTHER" id="PTHR37817">
    <property type="entry name" value="N-ACETYLTRANSFERASE EIS"/>
    <property type="match status" value="1"/>
</dbReference>
<keyword evidence="3" id="KW-1185">Reference proteome</keyword>
<dbReference type="InterPro" id="IPR025559">
    <property type="entry name" value="Eis_dom"/>
</dbReference>
<comment type="caution">
    <text evidence="2">The sequence shown here is derived from an EMBL/GenBank/DDBJ whole genome shotgun (WGS) entry which is preliminary data.</text>
</comment>
<evidence type="ECO:0000313" key="3">
    <source>
        <dbReference type="Proteomes" id="UP000002941"/>
    </source>
</evidence>